<dbReference type="PANTHER" id="PTHR43841:SF1">
    <property type="entry name" value="3-HYDROXYACYL-THIOESTER DEHYDRATASE X"/>
    <property type="match status" value="1"/>
</dbReference>
<dbReference type="InterPro" id="IPR029069">
    <property type="entry name" value="HotDog_dom_sf"/>
</dbReference>
<keyword evidence="4" id="KW-1185">Reference proteome</keyword>
<gene>
    <name evidence="3" type="ORF">M8330_00885</name>
</gene>
<evidence type="ECO:0000313" key="4">
    <source>
        <dbReference type="Proteomes" id="UP001139485"/>
    </source>
</evidence>
<sequence>MAPHAVATLAKAALPSVPGVSLLPGVRKEPSSGHLLLVRRRTGVVVDADHAARYAAVCGFPRKDAVPLPYPHLLGFDLQLALMSEPGFPAPALGLVHVDNVIRSHTPVLPGQVVDVEVRVGEPRPHPRGRIFDFETVVSHEGGDVVWEETSSYLHRGSGDEAAPRGLELAETPPSGAVWRLDAGLGRRYAAVAGDWNPIHVHPLSAKAFGFPRAIAHGMWTMARCVATFENRLPAATTVEASFRKPVLLPGSVAFGSRPRGDGGLDFSLSRPGAPGADPTWHLLGRAFPTPD</sequence>
<dbReference type="SUPFAM" id="SSF54637">
    <property type="entry name" value="Thioesterase/thiol ester dehydrase-isomerase"/>
    <property type="match status" value="2"/>
</dbReference>
<comment type="caution">
    <text evidence="3">The sequence shown here is derived from an EMBL/GenBank/DDBJ whole genome shotgun (WGS) entry which is preliminary data.</text>
</comment>
<feature type="domain" description="MaoC-like" evidence="2">
    <location>
        <begin position="187"/>
        <end position="251"/>
    </location>
</feature>
<dbReference type="EMBL" id="JAMOIL010000001">
    <property type="protein sequence ID" value="MCM0618845.1"/>
    <property type="molecule type" value="Genomic_DNA"/>
</dbReference>
<dbReference type="Proteomes" id="UP001139485">
    <property type="component" value="Unassembled WGS sequence"/>
</dbReference>
<dbReference type="RefSeq" id="WP_250825803.1">
    <property type="nucleotide sequence ID" value="NZ_JAMOIL010000001.1"/>
</dbReference>
<organism evidence="3 4">
    <name type="scientific">Nocardioides bruguierae</name>
    <dbReference type="NCBI Taxonomy" id="2945102"/>
    <lineage>
        <taxon>Bacteria</taxon>
        <taxon>Bacillati</taxon>
        <taxon>Actinomycetota</taxon>
        <taxon>Actinomycetes</taxon>
        <taxon>Propionibacteriales</taxon>
        <taxon>Nocardioidaceae</taxon>
        <taxon>Nocardioides</taxon>
    </lineage>
</organism>
<comment type="similarity">
    <text evidence="1">Belongs to the enoyl-CoA hydratase/isomerase family.</text>
</comment>
<accession>A0A9X2D4E1</accession>
<name>A0A9X2D4E1_9ACTN</name>
<dbReference type="PANTHER" id="PTHR43841">
    <property type="entry name" value="3-HYDROXYACYL-THIOESTER DEHYDRATASE HTDX-RELATED"/>
    <property type="match status" value="1"/>
</dbReference>
<reference evidence="3" key="1">
    <citation type="submission" date="2022-05" db="EMBL/GenBank/DDBJ databases">
        <authorList>
            <person name="Tuo L."/>
        </authorList>
    </citation>
    <scope>NUCLEOTIDE SEQUENCE</scope>
    <source>
        <strain evidence="3">BSK12Z-4</strain>
    </source>
</reference>
<dbReference type="Gene3D" id="3.10.129.10">
    <property type="entry name" value="Hotdog Thioesterase"/>
    <property type="match status" value="1"/>
</dbReference>
<proteinExistence type="inferred from homology"/>
<dbReference type="AlphaFoldDB" id="A0A9X2D4E1"/>
<evidence type="ECO:0000313" key="3">
    <source>
        <dbReference type="EMBL" id="MCM0618845.1"/>
    </source>
</evidence>
<protein>
    <recommendedName>
        <fullName evidence="2">MaoC-like domain-containing protein</fullName>
    </recommendedName>
</protein>
<evidence type="ECO:0000259" key="2">
    <source>
        <dbReference type="Pfam" id="PF01575"/>
    </source>
</evidence>
<evidence type="ECO:0000256" key="1">
    <source>
        <dbReference type="ARBA" id="ARBA00005254"/>
    </source>
</evidence>
<dbReference type="InterPro" id="IPR002539">
    <property type="entry name" value="MaoC-like_dom"/>
</dbReference>
<dbReference type="Pfam" id="PF01575">
    <property type="entry name" value="MaoC_dehydratas"/>
    <property type="match status" value="1"/>
</dbReference>